<feature type="region of interest" description="Disordered" evidence="1">
    <location>
        <begin position="31"/>
        <end position="120"/>
    </location>
</feature>
<evidence type="ECO:0000313" key="7">
    <source>
        <dbReference type="Proteomes" id="UP000435112"/>
    </source>
</evidence>
<evidence type="ECO:0000313" key="3">
    <source>
        <dbReference type="EMBL" id="KAE8970176.1"/>
    </source>
</evidence>
<dbReference type="AlphaFoldDB" id="A0A6A4BT65"/>
<evidence type="ECO:0000256" key="1">
    <source>
        <dbReference type="SAM" id="MobiDB-lite"/>
    </source>
</evidence>
<feature type="compositionally biased region" description="Low complexity" evidence="1">
    <location>
        <begin position="46"/>
        <end position="67"/>
    </location>
</feature>
<feature type="compositionally biased region" description="Basic and acidic residues" evidence="1">
    <location>
        <begin position="78"/>
        <end position="95"/>
    </location>
</feature>
<dbReference type="EMBL" id="QXFV01004447">
    <property type="protein sequence ID" value="KAE8969584.1"/>
    <property type="molecule type" value="Genomic_DNA"/>
</dbReference>
<dbReference type="Proteomes" id="UP000434957">
    <property type="component" value="Unassembled WGS sequence"/>
</dbReference>
<comment type="caution">
    <text evidence="4">The sequence shown here is derived from an EMBL/GenBank/DDBJ whole genome shotgun (WGS) entry which is preliminary data.</text>
</comment>
<protein>
    <submittedName>
        <fullName evidence="4">Uncharacterized protein</fullName>
    </submittedName>
</protein>
<evidence type="ECO:0000313" key="4">
    <source>
        <dbReference type="EMBL" id="KAE9278002.1"/>
    </source>
</evidence>
<feature type="compositionally biased region" description="Polar residues" evidence="1">
    <location>
        <begin position="111"/>
        <end position="120"/>
    </location>
</feature>
<sequence length="120" mass="12209">MRDETAAAALPGSTQVELAIAAPPPAAALLDKAQQAGAAPRGSRVATSAPPRRPAGATAAAAAPAAALPDKAQQPDETTGKELKVDDDGVPHDALEVPITTINARTDETTQSRMFTRSMD</sequence>
<gene>
    <name evidence="2" type="ORF">PR001_g27458</name>
    <name evidence="3" type="ORF">PR002_g27196</name>
    <name evidence="4" type="ORF">PR003_g28641</name>
</gene>
<dbReference type="Proteomes" id="UP000435112">
    <property type="component" value="Unassembled WGS sequence"/>
</dbReference>
<name>A0A6A4BT65_9STRA</name>
<accession>A0A6A4BT65</accession>
<organism evidence="4 6">
    <name type="scientific">Phytophthora rubi</name>
    <dbReference type="NCBI Taxonomy" id="129364"/>
    <lineage>
        <taxon>Eukaryota</taxon>
        <taxon>Sar</taxon>
        <taxon>Stramenopiles</taxon>
        <taxon>Oomycota</taxon>
        <taxon>Peronosporomycetes</taxon>
        <taxon>Peronosporales</taxon>
        <taxon>Peronosporaceae</taxon>
        <taxon>Phytophthora</taxon>
    </lineage>
</organism>
<evidence type="ECO:0000313" key="6">
    <source>
        <dbReference type="Proteomes" id="UP000434957"/>
    </source>
</evidence>
<reference evidence="4 6" key="1">
    <citation type="submission" date="2018-08" db="EMBL/GenBank/DDBJ databases">
        <title>Genomic investigation of the strawberry pathogen Phytophthora fragariae indicates pathogenicity is determined by transcriptional variation in three key races.</title>
        <authorList>
            <person name="Adams T.M."/>
            <person name="Armitage A.D."/>
            <person name="Sobczyk M.K."/>
            <person name="Bates H.J."/>
            <person name="Dunwell J.M."/>
            <person name="Nellist C.F."/>
            <person name="Harrison R.J."/>
        </authorList>
    </citation>
    <scope>NUCLEOTIDE SEQUENCE [LARGE SCALE GENOMIC DNA]</scope>
    <source>
        <strain evidence="2 5">SCRP249</strain>
        <strain evidence="3 7">SCRP324</strain>
        <strain evidence="4 6">SCRP333</strain>
    </source>
</reference>
<dbReference type="EMBL" id="QXFT01004436">
    <property type="protein sequence ID" value="KAE9278002.1"/>
    <property type="molecule type" value="Genomic_DNA"/>
</dbReference>
<keyword evidence="6" id="KW-1185">Reference proteome</keyword>
<evidence type="ECO:0000313" key="2">
    <source>
        <dbReference type="EMBL" id="KAE8969584.1"/>
    </source>
</evidence>
<evidence type="ECO:0000313" key="5">
    <source>
        <dbReference type="Proteomes" id="UP000429607"/>
    </source>
</evidence>
<proteinExistence type="predicted"/>
<dbReference type="Proteomes" id="UP000429607">
    <property type="component" value="Unassembled WGS sequence"/>
</dbReference>
<dbReference type="EMBL" id="QXFU01004191">
    <property type="protein sequence ID" value="KAE8970176.1"/>
    <property type="molecule type" value="Genomic_DNA"/>
</dbReference>